<evidence type="ECO:0000256" key="9">
    <source>
        <dbReference type="RuleBase" id="RU003545"/>
    </source>
</evidence>
<evidence type="ECO:0000313" key="11">
    <source>
        <dbReference type="EMBL" id="SFH89186.1"/>
    </source>
</evidence>
<dbReference type="NCBIfam" id="NF002148">
    <property type="entry name" value="PRK00982.1-2"/>
    <property type="match status" value="1"/>
</dbReference>
<dbReference type="GO" id="GO:0000035">
    <property type="term" value="F:acyl binding"/>
    <property type="evidence" value="ECO:0007669"/>
    <property type="project" value="TreeGrafter"/>
</dbReference>
<dbReference type="SUPFAM" id="SSF47336">
    <property type="entry name" value="ACP-like"/>
    <property type="match status" value="1"/>
</dbReference>
<evidence type="ECO:0000256" key="7">
    <source>
        <dbReference type="HAMAP-Rule" id="MF_01217"/>
    </source>
</evidence>
<dbReference type="GO" id="GO:0005829">
    <property type="term" value="C:cytosol"/>
    <property type="evidence" value="ECO:0007669"/>
    <property type="project" value="TreeGrafter"/>
</dbReference>
<sequence>MVFEKIAEIIAEQLELGGVEGIKAETSIMDDLEADSLDAVEIVMAIEDAFSIEISDEDAEGFKNIGDIVKYVESKQG</sequence>
<dbReference type="PROSITE" id="PS50075">
    <property type="entry name" value="CARRIER"/>
    <property type="match status" value="1"/>
</dbReference>
<comment type="similarity">
    <text evidence="7">Belongs to the acyl carrier protein (ACP) family.</text>
</comment>
<evidence type="ECO:0000259" key="10">
    <source>
        <dbReference type="PROSITE" id="PS50075"/>
    </source>
</evidence>
<evidence type="ECO:0000256" key="8">
    <source>
        <dbReference type="NCBIfam" id="TIGR00517"/>
    </source>
</evidence>
<dbReference type="GO" id="GO:0016020">
    <property type="term" value="C:membrane"/>
    <property type="evidence" value="ECO:0007669"/>
    <property type="project" value="GOC"/>
</dbReference>
<dbReference type="GO" id="GO:0009245">
    <property type="term" value="P:lipid A biosynthetic process"/>
    <property type="evidence" value="ECO:0007669"/>
    <property type="project" value="TreeGrafter"/>
</dbReference>
<dbReference type="NCBIfam" id="NF002150">
    <property type="entry name" value="PRK00982.1-4"/>
    <property type="match status" value="1"/>
</dbReference>
<dbReference type="GO" id="GO:0000036">
    <property type="term" value="F:acyl carrier activity"/>
    <property type="evidence" value="ECO:0007669"/>
    <property type="project" value="UniProtKB-UniRule"/>
</dbReference>
<name>A0A1I3DR47_9FIRM</name>
<dbReference type="STRING" id="69895.SAMN05192551_10471"/>
<keyword evidence="4 7" id="KW-0276">Fatty acid metabolism</keyword>
<comment type="pathway">
    <text evidence="7 9">Lipid metabolism; fatty acid biosynthesis.</text>
</comment>
<evidence type="ECO:0000256" key="3">
    <source>
        <dbReference type="ARBA" id="ARBA00022553"/>
    </source>
</evidence>
<keyword evidence="6 7" id="KW-0275">Fatty acid biosynthesis</keyword>
<dbReference type="Gene3D" id="1.10.1200.10">
    <property type="entry name" value="ACP-like"/>
    <property type="match status" value="1"/>
</dbReference>
<keyword evidence="1 7" id="KW-0596">Phosphopantetheine</keyword>
<dbReference type="InterPro" id="IPR003231">
    <property type="entry name" value="ACP"/>
</dbReference>
<dbReference type="InterPro" id="IPR009081">
    <property type="entry name" value="PP-bd_ACP"/>
</dbReference>
<dbReference type="Proteomes" id="UP000199287">
    <property type="component" value="Unassembled WGS sequence"/>
</dbReference>
<dbReference type="NCBIfam" id="TIGR00517">
    <property type="entry name" value="acyl_carrier"/>
    <property type="match status" value="1"/>
</dbReference>
<dbReference type="OrthoDB" id="9804551at2"/>
<organism evidence="11 12">
    <name type="scientific">Tindallia magadiensis</name>
    <dbReference type="NCBI Taxonomy" id="69895"/>
    <lineage>
        <taxon>Bacteria</taxon>
        <taxon>Bacillati</taxon>
        <taxon>Bacillota</taxon>
        <taxon>Clostridia</taxon>
        <taxon>Peptostreptococcales</taxon>
        <taxon>Tindalliaceae</taxon>
        <taxon>Tindallia</taxon>
    </lineage>
</organism>
<gene>
    <name evidence="7" type="primary">acpP</name>
    <name evidence="11" type="ORF">SAMN05192551_10471</name>
</gene>
<evidence type="ECO:0000313" key="12">
    <source>
        <dbReference type="Proteomes" id="UP000199287"/>
    </source>
</evidence>
<feature type="domain" description="Carrier" evidence="10">
    <location>
        <begin position="1"/>
        <end position="76"/>
    </location>
</feature>
<evidence type="ECO:0000256" key="5">
    <source>
        <dbReference type="ARBA" id="ARBA00023098"/>
    </source>
</evidence>
<comment type="PTM">
    <text evidence="7">4'-phosphopantetheine is transferred from CoA to a specific serine of apo-ACP by AcpS. This modification is essential for activity because fatty acids are bound in thioester linkage to the sulfhydryl of the prosthetic group.</text>
</comment>
<proteinExistence type="inferred from homology"/>
<keyword evidence="7" id="KW-0963">Cytoplasm</keyword>
<reference evidence="12" key="1">
    <citation type="submission" date="2016-10" db="EMBL/GenBank/DDBJ databases">
        <authorList>
            <person name="Varghese N."/>
            <person name="Submissions S."/>
        </authorList>
    </citation>
    <scope>NUCLEOTIDE SEQUENCE [LARGE SCALE GENOMIC DNA]</scope>
    <source>
        <strain evidence="12">Z-7934</strain>
    </source>
</reference>
<feature type="modified residue" description="O-(pantetheine 4'-phosphoryl)serine" evidence="7">
    <location>
        <position position="36"/>
    </location>
</feature>
<keyword evidence="12" id="KW-1185">Reference proteome</keyword>
<comment type="PTM">
    <text evidence="9">4'-phosphopantetheine is transferred from CoA to a specific serine of apo-ACP by acpS.</text>
</comment>
<accession>A0A1I3DR47</accession>
<keyword evidence="2 7" id="KW-0444">Lipid biosynthesis</keyword>
<dbReference type="InterPro" id="IPR036736">
    <property type="entry name" value="ACP-like_sf"/>
</dbReference>
<evidence type="ECO:0000256" key="1">
    <source>
        <dbReference type="ARBA" id="ARBA00022450"/>
    </source>
</evidence>
<evidence type="ECO:0000256" key="2">
    <source>
        <dbReference type="ARBA" id="ARBA00022516"/>
    </source>
</evidence>
<comment type="subcellular location">
    <subcellularLocation>
        <location evidence="7">Cytoplasm</location>
    </subcellularLocation>
</comment>
<dbReference type="PANTHER" id="PTHR20863:SF76">
    <property type="entry name" value="CARRIER DOMAIN-CONTAINING PROTEIN"/>
    <property type="match status" value="1"/>
</dbReference>
<dbReference type="PANTHER" id="PTHR20863">
    <property type="entry name" value="ACYL CARRIER PROTEIN"/>
    <property type="match status" value="1"/>
</dbReference>
<dbReference type="HAMAP" id="MF_01217">
    <property type="entry name" value="Acyl_carrier"/>
    <property type="match status" value="1"/>
</dbReference>
<keyword evidence="3 7" id="KW-0597">Phosphoprotein</keyword>
<evidence type="ECO:0000256" key="6">
    <source>
        <dbReference type="ARBA" id="ARBA00023160"/>
    </source>
</evidence>
<evidence type="ECO:0000256" key="4">
    <source>
        <dbReference type="ARBA" id="ARBA00022832"/>
    </source>
</evidence>
<dbReference type="RefSeq" id="WP_093371449.1">
    <property type="nucleotide sequence ID" value="NZ_FOQA01000004.1"/>
</dbReference>
<dbReference type="EMBL" id="FOQA01000004">
    <property type="protein sequence ID" value="SFH89186.1"/>
    <property type="molecule type" value="Genomic_DNA"/>
</dbReference>
<comment type="function">
    <text evidence="7 9">Carrier of the growing fatty acid chain in fatty acid biosynthesis.</text>
</comment>
<protein>
    <recommendedName>
        <fullName evidence="7 8">Acyl carrier protein</fullName>
        <shortName evidence="7">ACP</shortName>
    </recommendedName>
</protein>
<dbReference type="Pfam" id="PF00550">
    <property type="entry name" value="PP-binding"/>
    <property type="match status" value="1"/>
</dbReference>
<dbReference type="UniPathway" id="UPA00094"/>
<keyword evidence="5 7" id="KW-0443">Lipid metabolism</keyword>
<dbReference type="AlphaFoldDB" id="A0A1I3DR47"/>